<keyword evidence="3" id="KW-1185">Reference proteome</keyword>
<evidence type="ECO:0000256" key="1">
    <source>
        <dbReference type="SAM" id="MobiDB-lite"/>
    </source>
</evidence>
<dbReference type="EMBL" id="JAIWYP010000014">
    <property type="protein sequence ID" value="KAH3706110.1"/>
    <property type="molecule type" value="Genomic_DNA"/>
</dbReference>
<evidence type="ECO:0000313" key="2">
    <source>
        <dbReference type="EMBL" id="KAH3706110.1"/>
    </source>
</evidence>
<comment type="caution">
    <text evidence="2">The sequence shown here is derived from an EMBL/GenBank/DDBJ whole genome shotgun (WGS) entry which is preliminary data.</text>
</comment>
<accession>A0A9D3YRS0</accession>
<dbReference type="AlphaFoldDB" id="A0A9D3YRS0"/>
<reference evidence="2" key="2">
    <citation type="submission" date="2020-11" db="EMBL/GenBank/DDBJ databases">
        <authorList>
            <person name="McCartney M.A."/>
            <person name="Auch B."/>
            <person name="Kono T."/>
            <person name="Mallez S."/>
            <person name="Becker A."/>
            <person name="Gohl D.M."/>
            <person name="Silverstein K.A.T."/>
            <person name="Koren S."/>
            <person name="Bechman K.B."/>
            <person name="Herman A."/>
            <person name="Abrahante J.E."/>
            <person name="Garbe J."/>
        </authorList>
    </citation>
    <scope>NUCLEOTIDE SEQUENCE</scope>
    <source>
        <strain evidence="2">Duluth1</strain>
        <tissue evidence="2">Whole animal</tissue>
    </source>
</reference>
<gene>
    <name evidence="2" type="ORF">DPMN_065490</name>
</gene>
<name>A0A9D3YRS0_DREPO</name>
<feature type="compositionally biased region" description="Basic and acidic residues" evidence="1">
    <location>
        <begin position="1"/>
        <end position="15"/>
    </location>
</feature>
<reference evidence="2" key="1">
    <citation type="journal article" date="2019" name="bioRxiv">
        <title>The Genome of the Zebra Mussel, Dreissena polymorpha: A Resource for Invasive Species Research.</title>
        <authorList>
            <person name="McCartney M.A."/>
            <person name="Auch B."/>
            <person name="Kono T."/>
            <person name="Mallez S."/>
            <person name="Zhang Y."/>
            <person name="Obille A."/>
            <person name="Becker A."/>
            <person name="Abrahante J.E."/>
            <person name="Garbe J."/>
            <person name="Badalamenti J.P."/>
            <person name="Herman A."/>
            <person name="Mangelson H."/>
            <person name="Liachko I."/>
            <person name="Sullivan S."/>
            <person name="Sone E.D."/>
            <person name="Koren S."/>
            <person name="Silverstein K.A.T."/>
            <person name="Beckman K.B."/>
            <person name="Gohl D.M."/>
        </authorList>
    </citation>
    <scope>NUCLEOTIDE SEQUENCE</scope>
    <source>
        <strain evidence="2">Duluth1</strain>
        <tissue evidence="2">Whole animal</tissue>
    </source>
</reference>
<feature type="region of interest" description="Disordered" evidence="1">
    <location>
        <begin position="1"/>
        <end position="29"/>
    </location>
</feature>
<proteinExistence type="predicted"/>
<protein>
    <submittedName>
        <fullName evidence="2">Uncharacterized protein</fullName>
    </submittedName>
</protein>
<organism evidence="2 3">
    <name type="scientific">Dreissena polymorpha</name>
    <name type="common">Zebra mussel</name>
    <name type="synonym">Mytilus polymorpha</name>
    <dbReference type="NCBI Taxonomy" id="45954"/>
    <lineage>
        <taxon>Eukaryota</taxon>
        <taxon>Metazoa</taxon>
        <taxon>Spiralia</taxon>
        <taxon>Lophotrochozoa</taxon>
        <taxon>Mollusca</taxon>
        <taxon>Bivalvia</taxon>
        <taxon>Autobranchia</taxon>
        <taxon>Heteroconchia</taxon>
        <taxon>Euheterodonta</taxon>
        <taxon>Imparidentia</taxon>
        <taxon>Neoheterodontei</taxon>
        <taxon>Myida</taxon>
        <taxon>Dreissenoidea</taxon>
        <taxon>Dreissenidae</taxon>
        <taxon>Dreissena</taxon>
    </lineage>
</organism>
<evidence type="ECO:0000313" key="3">
    <source>
        <dbReference type="Proteomes" id="UP000828390"/>
    </source>
</evidence>
<dbReference type="Proteomes" id="UP000828390">
    <property type="component" value="Unassembled WGS sequence"/>
</dbReference>
<sequence>MAPDGRKDGRTDGQRQNKIPPPMAEDNTAEEAQLVSHVDYISKIGYGYSMREFLRLVTDFAIRDKP</sequence>